<dbReference type="EMBL" id="AGZR01000001">
    <property type="protein sequence ID" value="EPD34004.1"/>
    <property type="molecule type" value="Genomic_DNA"/>
</dbReference>
<proteinExistence type="predicted"/>
<protein>
    <recommendedName>
        <fullName evidence="13">Glycosyltransferase RgtA/B/C/D-like domain-containing protein</fullName>
    </recommendedName>
</protein>
<dbReference type="PANTHER" id="PTHR12468">
    <property type="entry name" value="GPI MANNOSYLTRANSFERASE 2"/>
    <property type="match status" value="1"/>
</dbReference>
<feature type="transmembrane region" description="Helical" evidence="10">
    <location>
        <begin position="327"/>
        <end position="350"/>
    </location>
</feature>
<comment type="subcellular location">
    <subcellularLocation>
        <location evidence="1">Endoplasmic reticulum membrane</location>
        <topology evidence="1">Multi-pass membrane protein</topology>
    </subcellularLocation>
</comment>
<keyword evidence="12" id="KW-1185">Reference proteome</keyword>
<evidence type="ECO:0000256" key="4">
    <source>
        <dbReference type="ARBA" id="ARBA00022676"/>
    </source>
</evidence>
<dbReference type="GO" id="GO:0000009">
    <property type="term" value="F:alpha-1,6-mannosyltransferase activity"/>
    <property type="evidence" value="ECO:0007669"/>
    <property type="project" value="InterPro"/>
</dbReference>
<dbReference type="RefSeq" id="WP_016454900.1">
    <property type="nucleotide sequence ID" value="NZ_KE150269.1"/>
</dbReference>
<comment type="pathway">
    <text evidence="2">Glycolipid biosynthesis; glycosylphosphatidylinositol-anchor biosynthesis.</text>
</comment>
<dbReference type="Proteomes" id="UP000014417">
    <property type="component" value="Unassembled WGS sequence"/>
</dbReference>
<dbReference type="GO" id="GO:0006506">
    <property type="term" value="P:GPI anchor biosynthetic process"/>
    <property type="evidence" value="ECO:0007669"/>
    <property type="project" value="UniProtKB-UniPathway"/>
</dbReference>
<dbReference type="PATRIC" id="fig|883161.3.peg.35"/>
<evidence type="ECO:0008006" key="13">
    <source>
        <dbReference type="Google" id="ProtNLM"/>
    </source>
</evidence>
<evidence type="ECO:0000256" key="2">
    <source>
        <dbReference type="ARBA" id="ARBA00004687"/>
    </source>
</evidence>
<dbReference type="PANTHER" id="PTHR12468:SF2">
    <property type="entry name" value="GPI MANNOSYLTRANSFERASE 2"/>
    <property type="match status" value="1"/>
</dbReference>
<dbReference type="Pfam" id="PF04188">
    <property type="entry name" value="Mannosyl_trans2"/>
    <property type="match status" value="1"/>
</dbReference>
<keyword evidence="5" id="KW-0808">Transferase</keyword>
<name>S2X1V5_9ACTN</name>
<dbReference type="InterPro" id="IPR007315">
    <property type="entry name" value="PIG-V/Gpi18"/>
</dbReference>
<dbReference type="STRING" id="883161.HMPREF9306_00037"/>
<keyword evidence="4" id="KW-0328">Glycosyltransferase</keyword>
<evidence type="ECO:0000256" key="9">
    <source>
        <dbReference type="ARBA" id="ARBA00023136"/>
    </source>
</evidence>
<feature type="transmembrane region" description="Helical" evidence="10">
    <location>
        <begin position="254"/>
        <end position="275"/>
    </location>
</feature>
<evidence type="ECO:0000256" key="7">
    <source>
        <dbReference type="ARBA" id="ARBA00022824"/>
    </source>
</evidence>
<evidence type="ECO:0000256" key="10">
    <source>
        <dbReference type="SAM" id="Phobius"/>
    </source>
</evidence>
<feature type="transmembrane region" description="Helical" evidence="10">
    <location>
        <begin position="145"/>
        <end position="175"/>
    </location>
</feature>
<dbReference type="GO" id="GO:0031501">
    <property type="term" value="C:mannosyltransferase complex"/>
    <property type="evidence" value="ECO:0007669"/>
    <property type="project" value="TreeGrafter"/>
</dbReference>
<organism evidence="11 12">
    <name type="scientific">Propionimicrobium lymphophilum ACS-093-V-SCH5</name>
    <dbReference type="NCBI Taxonomy" id="883161"/>
    <lineage>
        <taxon>Bacteria</taxon>
        <taxon>Bacillati</taxon>
        <taxon>Actinomycetota</taxon>
        <taxon>Actinomycetes</taxon>
        <taxon>Propionibacteriales</taxon>
        <taxon>Propionibacteriaceae</taxon>
        <taxon>Propionimicrobium</taxon>
    </lineage>
</organism>
<dbReference type="AlphaFoldDB" id="S2X1V5"/>
<evidence type="ECO:0000313" key="12">
    <source>
        <dbReference type="Proteomes" id="UP000014417"/>
    </source>
</evidence>
<feature type="transmembrane region" description="Helical" evidence="10">
    <location>
        <begin position="187"/>
        <end position="206"/>
    </location>
</feature>
<dbReference type="HOGENOM" id="CLU_036370_2_0_11"/>
<dbReference type="PROSITE" id="PS51257">
    <property type="entry name" value="PROKAR_LIPOPROTEIN"/>
    <property type="match status" value="1"/>
</dbReference>
<sequence length="356" mass="39314">MRSNPRLVAFVWLATRALMFGVVVLACQRNSLSLEQALSHWDVQHYMTVAQSGYKNPVEMAFFPGLPIVMRALSLVNVPMWLTGVGFALVCSALAVVALDRMYDSAAACLWLLAPMSVFTIVGYTEAPFVATAFWAWERARSGRWAQAGIFVALACSLRISGLFLIAGLGILALTQTEYWFKDRIKNAAWLLLGAGVLGGFATYLHSKTGSWSAWYNAQNAGWHRELSWPWEALQRTIPMTSAGYWPGRPEVPVMFTLEIVAVAIGYLVLLVCLFRRRWGEATFVAANVVPLSSSGWFMSVTRAVLLLFPLYGWLGGLGGRRSSSFVRAVLGLILIGDLVLMGWWTYCFASGAWAC</sequence>
<evidence type="ECO:0000256" key="5">
    <source>
        <dbReference type="ARBA" id="ARBA00022679"/>
    </source>
</evidence>
<keyword evidence="6 10" id="KW-0812">Transmembrane</keyword>
<dbReference type="OrthoDB" id="151635at2"/>
<feature type="transmembrane region" description="Helical" evidence="10">
    <location>
        <begin position="296"/>
        <end position="315"/>
    </location>
</feature>
<evidence type="ECO:0000256" key="1">
    <source>
        <dbReference type="ARBA" id="ARBA00004477"/>
    </source>
</evidence>
<dbReference type="GO" id="GO:0016020">
    <property type="term" value="C:membrane"/>
    <property type="evidence" value="ECO:0007669"/>
    <property type="project" value="GOC"/>
</dbReference>
<evidence type="ECO:0000256" key="8">
    <source>
        <dbReference type="ARBA" id="ARBA00022989"/>
    </source>
</evidence>
<keyword evidence="8 10" id="KW-1133">Transmembrane helix</keyword>
<feature type="transmembrane region" description="Helical" evidence="10">
    <location>
        <begin position="80"/>
        <end position="99"/>
    </location>
</feature>
<dbReference type="UniPathway" id="UPA00196"/>
<dbReference type="GO" id="GO:0004376">
    <property type="term" value="F:GPI mannosyltransferase activity"/>
    <property type="evidence" value="ECO:0007669"/>
    <property type="project" value="InterPro"/>
</dbReference>
<gene>
    <name evidence="11" type="ORF">HMPREF9306_00037</name>
</gene>
<keyword evidence="3" id="KW-0337">GPI-anchor biosynthesis</keyword>
<evidence type="ECO:0000256" key="3">
    <source>
        <dbReference type="ARBA" id="ARBA00022502"/>
    </source>
</evidence>
<evidence type="ECO:0000256" key="6">
    <source>
        <dbReference type="ARBA" id="ARBA00022692"/>
    </source>
</evidence>
<reference evidence="11 12" key="1">
    <citation type="submission" date="2013-04" db="EMBL/GenBank/DDBJ databases">
        <title>The Genome Sequence of Propionimicrobium lymphophilum ACS-093-V-SCH5.</title>
        <authorList>
            <consortium name="The Broad Institute Genomics Platform"/>
            <person name="Earl A."/>
            <person name="Ward D."/>
            <person name="Feldgarden M."/>
            <person name="Gevers D."/>
            <person name="Saerens B."/>
            <person name="Vaneechoutte M."/>
            <person name="Walker B."/>
            <person name="Young S."/>
            <person name="Zeng Q."/>
            <person name="Gargeya S."/>
            <person name="Fitzgerald M."/>
            <person name="Haas B."/>
            <person name="Abouelleil A."/>
            <person name="Allen A.W."/>
            <person name="Alvarado L."/>
            <person name="Arachchi H.M."/>
            <person name="Berlin A.M."/>
            <person name="Chapman S.B."/>
            <person name="Gainer-Dewar J."/>
            <person name="Goldberg J."/>
            <person name="Griggs A."/>
            <person name="Gujja S."/>
            <person name="Hansen M."/>
            <person name="Howarth C."/>
            <person name="Imamovic A."/>
            <person name="Ireland A."/>
            <person name="Larimer J."/>
            <person name="McCowan C."/>
            <person name="Murphy C."/>
            <person name="Pearson M."/>
            <person name="Poon T.W."/>
            <person name="Priest M."/>
            <person name="Roberts A."/>
            <person name="Saif S."/>
            <person name="Shea T."/>
            <person name="Sisk P."/>
            <person name="Sykes S."/>
            <person name="Wortman J."/>
            <person name="Nusbaum C."/>
            <person name="Birren B."/>
        </authorList>
    </citation>
    <scope>NUCLEOTIDE SEQUENCE [LARGE SCALE GENOMIC DNA]</scope>
    <source>
        <strain evidence="11 12">ACS-093-V-SCH5</strain>
    </source>
</reference>
<feature type="transmembrane region" description="Helical" evidence="10">
    <location>
        <begin position="106"/>
        <end position="125"/>
    </location>
</feature>
<keyword evidence="9 10" id="KW-0472">Membrane</keyword>
<comment type="caution">
    <text evidence="11">The sequence shown here is derived from an EMBL/GenBank/DDBJ whole genome shotgun (WGS) entry which is preliminary data.</text>
</comment>
<evidence type="ECO:0000313" key="11">
    <source>
        <dbReference type="EMBL" id="EPD34004.1"/>
    </source>
</evidence>
<accession>S2X1V5</accession>
<keyword evidence="7" id="KW-0256">Endoplasmic reticulum</keyword>